<keyword evidence="6" id="KW-0813">Transport</keyword>
<dbReference type="InterPro" id="IPR047817">
    <property type="entry name" value="ABC2_TM_bact-type"/>
</dbReference>
<dbReference type="InterPro" id="IPR013525">
    <property type="entry name" value="ABC2_TM"/>
</dbReference>
<feature type="transmembrane region" description="Helical" evidence="6">
    <location>
        <begin position="165"/>
        <end position="184"/>
    </location>
</feature>
<feature type="transmembrane region" description="Helical" evidence="6">
    <location>
        <begin position="218"/>
        <end position="238"/>
    </location>
</feature>
<name>A0ABS2CGG0_9MICO</name>
<keyword evidence="5" id="KW-0046">Antibiotic resistance</keyword>
<keyword evidence="4 6" id="KW-0472">Membrane</keyword>
<keyword evidence="2 6" id="KW-0812">Transmembrane</keyword>
<protein>
    <recommendedName>
        <fullName evidence="6">Transport permease protein</fullName>
    </recommendedName>
</protein>
<comment type="caution">
    <text evidence="8">The sequence shown here is derived from an EMBL/GenBank/DDBJ whole genome shotgun (WGS) entry which is preliminary data.</text>
</comment>
<dbReference type="Pfam" id="PF01061">
    <property type="entry name" value="ABC2_membrane"/>
    <property type="match status" value="1"/>
</dbReference>
<feature type="transmembrane region" description="Helical" evidence="6">
    <location>
        <begin position="130"/>
        <end position="153"/>
    </location>
</feature>
<evidence type="ECO:0000256" key="4">
    <source>
        <dbReference type="ARBA" id="ARBA00023136"/>
    </source>
</evidence>
<evidence type="ECO:0000256" key="2">
    <source>
        <dbReference type="ARBA" id="ARBA00022692"/>
    </source>
</evidence>
<evidence type="ECO:0000259" key="7">
    <source>
        <dbReference type="PROSITE" id="PS51012"/>
    </source>
</evidence>
<keyword evidence="3 6" id="KW-1133">Transmembrane helix</keyword>
<evidence type="ECO:0000256" key="5">
    <source>
        <dbReference type="ARBA" id="ARBA00023251"/>
    </source>
</evidence>
<organism evidence="8 9">
    <name type="scientific">Phycicoccus sonneratiae</name>
    <dbReference type="NCBI Taxonomy" id="2807628"/>
    <lineage>
        <taxon>Bacteria</taxon>
        <taxon>Bacillati</taxon>
        <taxon>Actinomycetota</taxon>
        <taxon>Actinomycetes</taxon>
        <taxon>Micrococcales</taxon>
        <taxon>Intrasporangiaceae</taxon>
        <taxon>Phycicoccus</taxon>
    </lineage>
</organism>
<dbReference type="PRINTS" id="PR00164">
    <property type="entry name" value="ABC2TRNSPORT"/>
</dbReference>
<comment type="similarity">
    <text evidence="6">Belongs to the ABC-2 integral membrane protein family.</text>
</comment>
<evidence type="ECO:0000256" key="6">
    <source>
        <dbReference type="RuleBase" id="RU361157"/>
    </source>
</evidence>
<feature type="domain" description="ABC transmembrane type-2" evidence="7">
    <location>
        <begin position="14"/>
        <end position="245"/>
    </location>
</feature>
<dbReference type="InterPro" id="IPR000412">
    <property type="entry name" value="ABC_2_transport"/>
</dbReference>
<gene>
    <name evidence="8" type="ORF">JQN70_00985</name>
</gene>
<feature type="transmembrane region" description="Helical" evidence="6">
    <location>
        <begin position="58"/>
        <end position="79"/>
    </location>
</feature>
<keyword evidence="9" id="KW-1185">Reference proteome</keyword>
<evidence type="ECO:0000256" key="3">
    <source>
        <dbReference type="ARBA" id="ARBA00022989"/>
    </source>
</evidence>
<dbReference type="Proteomes" id="UP001430172">
    <property type="component" value="Unassembled WGS sequence"/>
</dbReference>
<sequence>MTHHLAVYRRTWKGSIVGRFASPLFFLLSMGLGLGALVDDRAGGVGGLPYLRFVVPGILAMQAMMLAFGDSTYAVMGYIKWNRMYSAMLATPLRVGEVLGGHLAVVALQLAVATAIFVAVAAPFGAFGSWWVLLAVPVAVLTGMAFAVPVFALAARLEDDSGFSILFRFVMTPLMLFSGTFFPIDQLPGWMQPLAWVTPLWHGVELCRDASEGAWPGWAGAGHLAVLLVYVGVGWVLAHASFTRRLLS</sequence>
<feature type="transmembrane region" description="Helical" evidence="6">
    <location>
        <begin position="99"/>
        <end position="124"/>
    </location>
</feature>
<proteinExistence type="inferred from homology"/>
<comment type="subcellular location">
    <subcellularLocation>
        <location evidence="6">Cell membrane</location>
        <topology evidence="6">Multi-pass membrane protein</topology>
    </subcellularLocation>
    <subcellularLocation>
        <location evidence="1">Membrane</location>
        <topology evidence="1">Multi-pass membrane protein</topology>
    </subcellularLocation>
</comment>
<reference evidence="8" key="1">
    <citation type="submission" date="2021-02" db="EMBL/GenBank/DDBJ databases">
        <title>Phycicoccus sp. MQZ13P-5T, whole genome shotgun sequence.</title>
        <authorList>
            <person name="Tuo L."/>
        </authorList>
    </citation>
    <scope>NUCLEOTIDE SEQUENCE</scope>
    <source>
        <strain evidence="8">MQZ13P-5</strain>
    </source>
</reference>
<dbReference type="EMBL" id="JAFDVD010000003">
    <property type="protein sequence ID" value="MBM6398956.1"/>
    <property type="molecule type" value="Genomic_DNA"/>
</dbReference>
<feature type="transmembrane region" description="Helical" evidence="6">
    <location>
        <begin position="20"/>
        <end position="38"/>
    </location>
</feature>
<keyword evidence="6" id="KW-1003">Cell membrane</keyword>
<dbReference type="InterPro" id="IPR051784">
    <property type="entry name" value="Nod_factor_ABC_transporter"/>
</dbReference>
<accession>A0ABS2CGG0</accession>
<evidence type="ECO:0000313" key="9">
    <source>
        <dbReference type="Proteomes" id="UP001430172"/>
    </source>
</evidence>
<dbReference type="PANTHER" id="PTHR43229">
    <property type="entry name" value="NODULATION PROTEIN J"/>
    <property type="match status" value="1"/>
</dbReference>
<dbReference type="PROSITE" id="PS51012">
    <property type="entry name" value="ABC_TM2"/>
    <property type="match status" value="1"/>
</dbReference>
<evidence type="ECO:0000256" key="1">
    <source>
        <dbReference type="ARBA" id="ARBA00004141"/>
    </source>
</evidence>
<dbReference type="PANTHER" id="PTHR43229:SF2">
    <property type="entry name" value="NODULATION PROTEIN J"/>
    <property type="match status" value="1"/>
</dbReference>
<evidence type="ECO:0000313" key="8">
    <source>
        <dbReference type="EMBL" id="MBM6398956.1"/>
    </source>
</evidence>
<dbReference type="PIRSF" id="PIRSF006648">
    <property type="entry name" value="DrrB"/>
    <property type="match status" value="1"/>
</dbReference>